<reference evidence="2" key="1">
    <citation type="submission" date="2020-11" db="EMBL/GenBank/DDBJ databases">
        <title>Isolation and identification of active actinomycetes.</title>
        <authorList>
            <person name="Yu B."/>
        </authorList>
    </citation>
    <scope>NUCLEOTIDE SEQUENCE</scope>
    <source>
        <strain evidence="2">NEAU-YB345</strain>
    </source>
</reference>
<dbReference type="Proteomes" id="UP000657385">
    <property type="component" value="Unassembled WGS sequence"/>
</dbReference>
<evidence type="ECO:0000256" key="1">
    <source>
        <dbReference type="SAM" id="SignalP"/>
    </source>
</evidence>
<dbReference type="AlphaFoldDB" id="A0A931B6D1"/>
<name>A0A931B6D1_9ACTN</name>
<dbReference type="EMBL" id="JADPRT010000011">
    <property type="protein sequence ID" value="MBF9071259.1"/>
    <property type="molecule type" value="Genomic_DNA"/>
</dbReference>
<evidence type="ECO:0008006" key="4">
    <source>
        <dbReference type="Google" id="ProtNLM"/>
    </source>
</evidence>
<keyword evidence="1" id="KW-0732">Signal</keyword>
<feature type="chain" id="PRO_5037757995" description="Secreted protein" evidence="1">
    <location>
        <begin position="26"/>
        <end position="75"/>
    </location>
</feature>
<gene>
    <name evidence="2" type="ORF">I2501_24890</name>
</gene>
<evidence type="ECO:0000313" key="2">
    <source>
        <dbReference type="EMBL" id="MBF9071259.1"/>
    </source>
</evidence>
<sequence length="75" mass="7585">MSVKKIVTAAVLATAALASAAPASAADRGHVGPFDPPHPWDFSSAVSCFQQIAAVPVLGRWNDDHAPAPAPHCGG</sequence>
<protein>
    <recommendedName>
        <fullName evidence="4">Secreted protein</fullName>
    </recommendedName>
</protein>
<feature type="signal peptide" evidence="1">
    <location>
        <begin position="1"/>
        <end position="25"/>
    </location>
</feature>
<keyword evidence="3" id="KW-1185">Reference proteome</keyword>
<evidence type="ECO:0000313" key="3">
    <source>
        <dbReference type="Proteomes" id="UP000657385"/>
    </source>
</evidence>
<dbReference type="RefSeq" id="WP_196196425.1">
    <property type="nucleotide sequence ID" value="NZ_JADPRT010000011.1"/>
</dbReference>
<accession>A0A931B6D1</accession>
<organism evidence="2 3">
    <name type="scientific">Streptacidiphilus fuscans</name>
    <dbReference type="NCBI Taxonomy" id="2789292"/>
    <lineage>
        <taxon>Bacteria</taxon>
        <taxon>Bacillati</taxon>
        <taxon>Actinomycetota</taxon>
        <taxon>Actinomycetes</taxon>
        <taxon>Kitasatosporales</taxon>
        <taxon>Streptomycetaceae</taxon>
        <taxon>Streptacidiphilus</taxon>
    </lineage>
</organism>
<comment type="caution">
    <text evidence="2">The sequence shown here is derived from an EMBL/GenBank/DDBJ whole genome shotgun (WGS) entry which is preliminary data.</text>
</comment>
<proteinExistence type="predicted"/>